<evidence type="ECO:0000313" key="1">
    <source>
        <dbReference type="EMBL" id="AWB84319.1"/>
    </source>
</evidence>
<dbReference type="Proteomes" id="UP000244754">
    <property type="component" value="Chromosome"/>
</dbReference>
<sequence>MSELSTTKPRPPRRASAAGAGAGLLVYALVAGCIVGAAWGLLRPAYVGTYHDGGFLLDTEASPPGVEFASYGWFVLLSAALGLSIAALAYVRRLTGVGALMWCMVCAGAAAYATSTFGAATASLRHGSAGARGSGPTEGEVLSLVPSLDPGVAWLVGPFVAGLMFYTLALVSAFEGSEGSEGLGGSEGGQPRADAAA</sequence>
<protein>
    <submittedName>
        <fullName evidence="1">Uncharacterized protein</fullName>
    </submittedName>
</protein>
<accession>A0A2S0WEX9</accession>
<dbReference type="RefSeq" id="WP_108404328.1">
    <property type="nucleotide sequence ID" value="NZ_CP026948.1"/>
</dbReference>
<organism evidence="1 2">
    <name type="scientific">Corynebacterium liangguodongii</name>
    <dbReference type="NCBI Taxonomy" id="2079535"/>
    <lineage>
        <taxon>Bacteria</taxon>
        <taxon>Bacillati</taxon>
        <taxon>Actinomycetota</taxon>
        <taxon>Actinomycetes</taxon>
        <taxon>Mycobacteriales</taxon>
        <taxon>Corynebacteriaceae</taxon>
        <taxon>Corynebacterium</taxon>
    </lineage>
</organism>
<proteinExistence type="predicted"/>
<dbReference type="AlphaFoldDB" id="A0A2S0WEX9"/>
<dbReference type="OrthoDB" id="4428081at2"/>
<evidence type="ECO:0000313" key="2">
    <source>
        <dbReference type="Proteomes" id="UP000244754"/>
    </source>
</evidence>
<name>A0A2S0WEX9_9CORY</name>
<reference evidence="2" key="1">
    <citation type="submission" date="2018-01" db="EMBL/GenBank/DDBJ databases">
        <authorList>
            <person name="Li J."/>
        </authorList>
    </citation>
    <scope>NUCLEOTIDE SEQUENCE [LARGE SCALE GENOMIC DNA]</scope>
    <source>
        <strain evidence="2">2184</strain>
    </source>
</reference>
<gene>
    <name evidence="1" type="ORF">C3E79_07360</name>
</gene>
<keyword evidence="2" id="KW-1185">Reference proteome</keyword>
<dbReference type="EMBL" id="CP026948">
    <property type="protein sequence ID" value="AWB84319.1"/>
    <property type="molecule type" value="Genomic_DNA"/>
</dbReference>
<dbReference type="KEGG" id="clia:C3E79_07360"/>